<reference evidence="2" key="2">
    <citation type="submission" date="2020-09" db="EMBL/GenBank/DDBJ databases">
        <authorList>
            <person name="Sun Q."/>
            <person name="Ohkuma M."/>
        </authorList>
    </citation>
    <scope>NUCLEOTIDE SEQUENCE</scope>
    <source>
        <strain evidence="2">JCM 13919</strain>
    </source>
</reference>
<dbReference type="Pfam" id="PF00994">
    <property type="entry name" value="MoCF_biosynth"/>
    <property type="match status" value="1"/>
</dbReference>
<dbReference type="PANTHER" id="PTHR13939:SF0">
    <property type="entry name" value="NMN AMIDOHYDROLASE-LIKE PROTEIN YFAY"/>
    <property type="match status" value="1"/>
</dbReference>
<dbReference type="Gene3D" id="3.40.980.10">
    <property type="entry name" value="MoaB/Mog-like domain"/>
    <property type="match status" value="1"/>
</dbReference>
<dbReference type="SMART" id="SM00852">
    <property type="entry name" value="MoCF_biosynth"/>
    <property type="match status" value="1"/>
</dbReference>
<dbReference type="AlphaFoldDB" id="A0A917JST1"/>
<gene>
    <name evidence="2" type="primary">cinA</name>
    <name evidence="2" type="ORF">GCM10007966_12300</name>
</gene>
<dbReference type="PANTHER" id="PTHR13939">
    <property type="entry name" value="NICOTINAMIDE-NUCLEOTIDE AMIDOHYDROLASE PNCC"/>
    <property type="match status" value="1"/>
</dbReference>
<dbReference type="RefSeq" id="WP_131776656.1">
    <property type="nucleotide sequence ID" value="NZ_BMOB01000005.1"/>
</dbReference>
<reference evidence="2" key="1">
    <citation type="journal article" date="2014" name="Int. J. Syst. Evol. Microbiol.">
        <title>Complete genome sequence of Corynebacterium casei LMG S-19264T (=DSM 44701T), isolated from a smear-ripened cheese.</title>
        <authorList>
            <consortium name="US DOE Joint Genome Institute (JGI-PGF)"/>
            <person name="Walter F."/>
            <person name="Albersmeier A."/>
            <person name="Kalinowski J."/>
            <person name="Ruckert C."/>
        </authorList>
    </citation>
    <scope>NUCLEOTIDE SEQUENCE</scope>
    <source>
        <strain evidence="2">JCM 13919</strain>
    </source>
</reference>
<protein>
    <submittedName>
        <fullName evidence="2">Competence protein</fullName>
    </submittedName>
</protein>
<dbReference type="InterPro" id="IPR001453">
    <property type="entry name" value="MoaB/Mog_dom"/>
</dbReference>
<comment type="caution">
    <text evidence="2">The sequence shown here is derived from an EMBL/GenBank/DDBJ whole genome shotgun (WGS) entry which is preliminary data.</text>
</comment>
<proteinExistence type="predicted"/>
<keyword evidence="3" id="KW-1185">Reference proteome</keyword>
<dbReference type="SUPFAM" id="SSF53218">
    <property type="entry name" value="Molybdenum cofactor biosynthesis proteins"/>
    <property type="match status" value="1"/>
</dbReference>
<evidence type="ECO:0000313" key="2">
    <source>
        <dbReference type="EMBL" id="GGI85238.1"/>
    </source>
</evidence>
<dbReference type="EMBL" id="BMOB01000005">
    <property type="protein sequence ID" value="GGI85238.1"/>
    <property type="molecule type" value="Genomic_DNA"/>
</dbReference>
<accession>A0A917JST1</accession>
<name>A0A917JST1_9GAMM</name>
<dbReference type="InterPro" id="IPR050101">
    <property type="entry name" value="CinA"/>
</dbReference>
<sequence>MSIAILATGDEIITGDTLNTNGHELAHRLASDGLSPGLQLACGDEEQEIISCLEFLSKHKDTVIIIGGLGPTSDDRTRFALARFLQRKLIEHKEAIQHIERILSRANLTMNTGNRQQALFPPATVLLPNPFGTAMGGISQANQKTFILLPGPPRECLPMFEQFVLPELLKNKSKGKVLLKWRLFGVAESAVAQMLEEAISTVDCEVGYRLDVPYVEFKVRCHQQQVSEIKARIDPLVTDFIIAPPEYRASELLRQRIAELNDTIEIIDDATGGRLQTALQRQDNFHKLTFHERESRLHFYISGLQEYWENITSSNTQLTIKYQNDGQQGSETHEIPYRSPLVLEYATEWLCFRLLHLINQLH</sequence>
<organism evidence="2 3">
    <name type="scientific">Legionella impletisoli</name>
    <dbReference type="NCBI Taxonomy" id="343510"/>
    <lineage>
        <taxon>Bacteria</taxon>
        <taxon>Pseudomonadati</taxon>
        <taxon>Pseudomonadota</taxon>
        <taxon>Gammaproteobacteria</taxon>
        <taxon>Legionellales</taxon>
        <taxon>Legionellaceae</taxon>
        <taxon>Legionella</taxon>
    </lineage>
</organism>
<dbReference type="InterPro" id="IPR036425">
    <property type="entry name" value="MoaB/Mog-like_dom_sf"/>
</dbReference>
<dbReference type="OrthoDB" id="9801454at2"/>
<dbReference type="CDD" id="cd00885">
    <property type="entry name" value="cinA"/>
    <property type="match status" value="1"/>
</dbReference>
<feature type="domain" description="MoaB/Mog" evidence="1">
    <location>
        <begin position="4"/>
        <end position="170"/>
    </location>
</feature>
<evidence type="ECO:0000259" key="1">
    <source>
        <dbReference type="SMART" id="SM00852"/>
    </source>
</evidence>
<dbReference type="Proteomes" id="UP000630149">
    <property type="component" value="Unassembled WGS sequence"/>
</dbReference>
<evidence type="ECO:0000313" key="3">
    <source>
        <dbReference type="Proteomes" id="UP000630149"/>
    </source>
</evidence>